<dbReference type="AlphaFoldDB" id="A0A1B0CYT8"/>
<dbReference type="EMBL" id="AJVK01009344">
    <property type="status" value="NOT_ANNOTATED_CDS"/>
    <property type="molecule type" value="Genomic_DNA"/>
</dbReference>
<keyword evidence="3" id="KW-1185">Reference proteome</keyword>
<dbReference type="PANTHER" id="PTHR19303:SF74">
    <property type="entry name" value="POGO TRANSPOSABLE ELEMENT WITH KRAB DOMAIN"/>
    <property type="match status" value="1"/>
</dbReference>
<accession>A0A1B0CYT8</accession>
<evidence type="ECO:0000313" key="3">
    <source>
        <dbReference type="Proteomes" id="UP000092462"/>
    </source>
</evidence>
<dbReference type="InterPro" id="IPR050863">
    <property type="entry name" value="CenT-Element_Derived"/>
</dbReference>
<dbReference type="VEuPathDB" id="VectorBase:PPAPM1_004883"/>
<evidence type="ECO:0000313" key="2">
    <source>
        <dbReference type="EnsemblMetazoa" id="PPAI000260-PA"/>
    </source>
</evidence>
<dbReference type="VEuPathDB" id="VectorBase:PPAI000260"/>
<name>A0A1B0CYT8_PHLPP</name>
<evidence type="ECO:0000256" key="1">
    <source>
        <dbReference type="SAM" id="MobiDB-lite"/>
    </source>
</evidence>
<dbReference type="EnsemblMetazoa" id="PPAI000260-RA">
    <property type="protein sequence ID" value="PPAI000260-PA"/>
    <property type="gene ID" value="PPAI000260"/>
</dbReference>
<feature type="region of interest" description="Disordered" evidence="1">
    <location>
        <begin position="360"/>
        <end position="404"/>
    </location>
</feature>
<organism evidence="2 3">
    <name type="scientific">Phlebotomus papatasi</name>
    <name type="common">Sandfly</name>
    <dbReference type="NCBI Taxonomy" id="29031"/>
    <lineage>
        <taxon>Eukaryota</taxon>
        <taxon>Metazoa</taxon>
        <taxon>Ecdysozoa</taxon>
        <taxon>Arthropoda</taxon>
        <taxon>Hexapoda</taxon>
        <taxon>Insecta</taxon>
        <taxon>Pterygota</taxon>
        <taxon>Neoptera</taxon>
        <taxon>Endopterygota</taxon>
        <taxon>Diptera</taxon>
        <taxon>Nematocera</taxon>
        <taxon>Psychodoidea</taxon>
        <taxon>Psychodidae</taxon>
        <taxon>Phlebotomus</taxon>
        <taxon>Phlebotomus</taxon>
    </lineage>
</organism>
<feature type="compositionally biased region" description="Basic residues" evidence="1">
    <location>
        <begin position="386"/>
        <end position="398"/>
    </location>
</feature>
<dbReference type="PANTHER" id="PTHR19303">
    <property type="entry name" value="TRANSPOSON"/>
    <property type="match status" value="1"/>
</dbReference>
<proteinExistence type="predicted"/>
<dbReference type="GO" id="GO:0003677">
    <property type="term" value="F:DNA binding"/>
    <property type="evidence" value="ECO:0007669"/>
    <property type="project" value="TreeGrafter"/>
</dbReference>
<dbReference type="GO" id="GO:0005634">
    <property type="term" value="C:nucleus"/>
    <property type="evidence" value="ECO:0007669"/>
    <property type="project" value="TreeGrafter"/>
</dbReference>
<protein>
    <submittedName>
        <fullName evidence="2">Uncharacterized protein</fullName>
    </submittedName>
</protein>
<dbReference type="InterPro" id="IPR004875">
    <property type="entry name" value="DDE_SF_endonuclease_dom"/>
</dbReference>
<dbReference type="Pfam" id="PF03184">
    <property type="entry name" value="DDE_1"/>
    <property type="match status" value="1"/>
</dbReference>
<reference evidence="2" key="1">
    <citation type="submission" date="2022-08" db="UniProtKB">
        <authorList>
            <consortium name="EnsemblMetazoa"/>
        </authorList>
    </citation>
    <scope>IDENTIFICATION</scope>
    <source>
        <strain evidence="2">Israel</strain>
    </source>
</reference>
<dbReference type="Proteomes" id="UP000092462">
    <property type="component" value="Unassembled WGS sequence"/>
</dbReference>
<sequence>MDESAFCLAPTGEIVLGPTNQHVYIESSKSNKEYITTLFTVSASGEFAPPLTLYKYERMPAAAAISAPPHWGIGKSESGWMLASTFYEYIANVFIPYLNQKKIKRPVAVFLDGHSSHMTLHLSRLCREHEIILIALYPNATHILQPLDVAVFKPVKSRWQYLKRAWRINHNGQEVSKFDVPTLLNAVISEDQMGNNIRSGFRATGLYPFDSTKVDYSKIIERKAFAEKEDQTHTQETFEKEDIVKFIKYIELKIGPSLLDAFKSTRENGEEWKGAIDMMQTYNMWNEMTTDLEKTAIQAPSLVRKVLSDTLAKAIYWPEAPKKKRCREENVPSVITADKWVDHFEKKEDEKKRIELEKLERRRQNEEKKIKKEEEKLKKDEEKKNKQVQKVKCPKKSKTVKENQ</sequence>
<feature type="compositionally biased region" description="Basic and acidic residues" evidence="1">
    <location>
        <begin position="360"/>
        <end position="385"/>
    </location>
</feature>